<reference evidence="2 3" key="1">
    <citation type="journal article" date="2015" name="Environ. Microbiol.">
        <title>Methane oxidation coupled to nitrate reduction under hypoxia by the Gammaproteobacterium Methylomonas denitrificans, sp. nov. type strain FJG1.</title>
        <authorList>
            <person name="Kits K.D."/>
            <person name="Klotz M.G."/>
            <person name="Stein L.Y."/>
        </authorList>
    </citation>
    <scope>NUCLEOTIDE SEQUENCE [LARGE SCALE GENOMIC DNA]</scope>
    <source>
        <strain evidence="2 3">FJG1</strain>
    </source>
</reference>
<evidence type="ECO:0000256" key="1">
    <source>
        <dbReference type="SAM" id="SignalP"/>
    </source>
</evidence>
<keyword evidence="3" id="KW-1185">Reference proteome</keyword>
<accession>A0A126T152</accession>
<dbReference type="Gene3D" id="2.40.128.640">
    <property type="match status" value="1"/>
</dbReference>
<gene>
    <name evidence="2" type="ORF">JT25_004855</name>
</gene>
<dbReference type="RefSeq" id="WP_036273744.1">
    <property type="nucleotide sequence ID" value="NZ_CP014476.1"/>
</dbReference>
<feature type="chain" id="PRO_5007797676" description="Copper homeostasis protein" evidence="1">
    <location>
        <begin position="30"/>
        <end position="160"/>
    </location>
</feature>
<dbReference type="EMBL" id="CP014476">
    <property type="protein sequence ID" value="AMK75821.1"/>
    <property type="molecule type" value="Genomic_DNA"/>
</dbReference>
<evidence type="ECO:0000313" key="2">
    <source>
        <dbReference type="EMBL" id="AMK75821.1"/>
    </source>
</evidence>
<evidence type="ECO:0008006" key="4">
    <source>
        <dbReference type="Google" id="ProtNLM"/>
    </source>
</evidence>
<dbReference type="PROSITE" id="PS51257">
    <property type="entry name" value="PROKAR_LIPOPROTEIN"/>
    <property type="match status" value="1"/>
</dbReference>
<sequence>MRTVNLKFKKNLVFFLVIAAFSACNPALAETAGADDKDAHHEHKSQDWPGIYNGLTPCADCIGVKTTLALNKNGSYLLMTQFLGKSEREFTEKGKFAPGDKANTLVLTPKNGSTSQQYLVEKDALIQLDSNGNRFSGKLADRYILRRTSVTDKQPEHSGH</sequence>
<dbReference type="AlphaFoldDB" id="A0A126T152"/>
<protein>
    <recommendedName>
        <fullName evidence="4">Copper homeostasis protein</fullName>
    </recommendedName>
</protein>
<dbReference type="OrthoDB" id="5348860at2"/>
<proteinExistence type="predicted"/>
<evidence type="ECO:0000313" key="3">
    <source>
        <dbReference type="Proteomes" id="UP000030512"/>
    </source>
</evidence>
<keyword evidence="1" id="KW-0732">Signal</keyword>
<dbReference type="STRING" id="1538553.JT25_004855"/>
<dbReference type="InterPro" id="IPR007298">
    <property type="entry name" value="Cu-R_lipoprotein_NlpE"/>
</dbReference>
<dbReference type="Proteomes" id="UP000030512">
    <property type="component" value="Chromosome"/>
</dbReference>
<feature type="signal peptide" evidence="1">
    <location>
        <begin position="1"/>
        <end position="29"/>
    </location>
</feature>
<name>A0A126T152_9GAMM</name>
<organism evidence="2 3">
    <name type="scientific">Methylomonas denitrificans</name>
    <dbReference type="NCBI Taxonomy" id="1538553"/>
    <lineage>
        <taxon>Bacteria</taxon>
        <taxon>Pseudomonadati</taxon>
        <taxon>Pseudomonadota</taxon>
        <taxon>Gammaproteobacteria</taxon>
        <taxon>Methylococcales</taxon>
        <taxon>Methylococcaceae</taxon>
        <taxon>Methylomonas</taxon>
    </lineage>
</organism>
<dbReference type="Pfam" id="PF04170">
    <property type="entry name" value="NlpE"/>
    <property type="match status" value="1"/>
</dbReference>
<dbReference type="KEGG" id="mdn:JT25_004855"/>